<evidence type="ECO:0000313" key="7">
    <source>
        <dbReference type="EMBL" id="ABM95643.1"/>
    </source>
</evidence>
<proteinExistence type="inferred from homology"/>
<gene>
    <name evidence="7" type="ordered locus">Mpe_A2689</name>
</gene>
<evidence type="ECO:0000256" key="3">
    <source>
        <dbReference type="ARBA" id="ARBA00023125"/>
    </source>
</evidence>
<dbReference type="Pfam" id="PF00126">
    <property type="entry name" value="HTH_1"/>
    <property type="match status" value="1"/>
</dbReference>
<keyword evidence="8" id="KW-1185">Reference proteome</keyword>
<dbReference type="FunFam" id="1.10.10.10:FF:000001">
    <property type="entry name" value="LysR family transcriptional regulator"/>
    <property type="match status" value="1"/>
</dbReference>
<dbReference type="SUPFAM" id="SSF46785">
    <property type="entry name" value="Winged helix' DNA-binding domain"/>
    <property type="match status" value="1"/>
</dbReference>
<name>A2SJA4_METPP</name>
<reference evidence="7 8" key="1">
    <citation type="journal article" date="2007" name="J. Bacteriol.">
        <title>Whole-genome analysis of the methyl tert-butyl ether-degrading beta-proteobacterium Methylibium petroleiphilum PM1.</title>
        <authorList>
            <person name="Kane S.R."/>
            <person name="Chakicherla A.Y."/>
            <person name="Chain P.S.G."/>
            <person name="Schmidt R."/>
            <person name="Shin M.W."/>
            <person name="Legler T.C."/>
            <person name="Scow K.M."/>
            <person name="Larimer F.W."/>
            <person name="Lucas S.M."/>
            <person name="Richardson P.M."/>
            <person name="Hristova K.R."/>
        </authorList>
    </citation>
    <scope>NUCLEOTIDE SEQUENCE [LARGE SCALE GENOMIC DNA]</scope>
    <source>
        <strain evidence="8">ATCC BAA-1232 / LMG 22953 / PM1</strain>
    </source>
</reference>
<dbReference type="InterPro" id="IPR036390">
    <property type="entry name" value="WH_DNA-bd_sf"/>
</dbReference>
<dbReference type="InterPro" id="IPR036388">
    <property type="entry name" value="WH-like_DNA-bd_sf"/>
</dbReference>
<evidence type="ECO:0000256" key="2">
    <source>
        <dbReference type="ARBA" id="ARBA00023015"/>
    </source>
</evidence>
<dbReference type="Gene3D" id="1.10.10.10">
    <property type="entry name" value="Winged helix-like DNA-binding domain superfamily/Winged helix DNA-binding domain"/>
    <property type="match status" value="1"/>
</dbReference>
<sequence length="255" mass="27664">MDIEELQTFVAVADAGGVSPAAGRLGVAKSIVSRRLARLEAELGVQLLTRSTRGAAVTEAGAMFRDYAARVCAEVDAAREAILPAGELRGRLRVAAPLSFGPTHFAPVFTPDIARAIDFYARALGLRLSDRSRDAVAFMHGRHGSDHHLVAFASSSARGWHHSSWDVDGIEAVGKGGEQMRKAGYTEGWGTGRHVLGSNYFHYVRDPWGSFAEYSADIDFIATGMTWPTGDHAPEDSLYLWGPEVPDYFFHNSEA</sequence>
<dbReference type="Pfam" id="PF00903">
    <property type="entry name" value="Glyoxalase"/>
    <property type="match status" value="1"/>
</dbReference>
<dbReference type="EMBL" id="CP000555">
    <property type="protein sequence ID" value="ABM95643.1"/>
    <property type="molecule type" value="Genomic_DNA"/>
</dbReference>
<dbReference type="PANTHER" id="PTHR30126">
    <property type="entry name" value="HTH-TYPE TRANSCRIPTIONAL REGULATOR"/>
    <property type="match status" value="1"/>
</dbReference>
<comment type="similarity">
    <text evidence="1">Belongs to the LysR transcriptional regulatory family.</text>
</comment>
<dbReference type="HOGENOM" id="CLU_1089092_0_0_4"/>
<feature type="domain" description="VOC" evidence="6">
    <location>
        <begin position="101"/>
        <end position="217"/>
    </location>
</feature>
<dbReference type="PANTHER" id="PTHR30126:SF84">
    <property type="entry name" value="HTH-TYPE TRANSCRIPTIONAL REGULATOR PTXR"/>
    <property type="match status" value="1"/>
</dbReference>
<organism evidence="7 8">
    <name type="scientific">Methylibium petroleiphilum (strain ATCC BAA-1232 / LMG 22953 / PM1)</name>
    <dbReference type="NCBI Taxonomy" id="420662"/>
    <lineage>
        <taxon>Bacteria</taxon>
        <taxon>Pseudomonadati</taxon>
        <taxon>Pseudomonadota</taxon>
        <taxon>Betaproteobacteria</taxon>
        <taxon>Burkholderiales</taxon>
        <taxon>Sphaerotilaceae</taxon>
        <taxon>Methylibium</taxon>
    </lineage>
</organism>
<keyword evidence="4" id="KW-0804">Transcription</keyword>
<dbReference type="eggNOG" id="COG0583">
    <property type="taxonomic scope" value="Bacteria"/>
</dbReference>
<dbReference type="STRING" id="420662.Mpe_A2689"/>
<dbReference type="PROSITE" id="PS51819">
    <property type="entry name" value="VOC"/>
    <property type="match status" value="1"/>
</dbReference>
<dbReference type="GO" id="GO:0000976">
    <property type="term" value="F:transcription cis-regulatory region binding"/>
    <property type="evidence" value="ECO:0007669"/>
    <property type="project" value="TreeGrafter"/>
</dbReference>
<dbReference type="Gene3D" id="3.10.180.10">
    <property type="entry name" value="2,3-Dihydroxybiphenyl 1,2-Dioxygenase, domain 1"/>
    <property type="match status" value="1"/>
</dbReference>
<accession>A2SJA4</accession>
<dbReference type="eggNOG" id="COG0346">
    <property type="taxonomic scope" value="Bacteria"/>
</dbReference>
<dbReference type="InterPro" id="IPR004360">
    <property type="entry name" value="Glyas_Fos-R_dOase_dom"/>
</dbReference>
<dbReference type="PROSITE" id="PS50931">
    <property type="entry name" value="HTH_LYSR"/>
    <property type="match status" value="1"/>
</dbReference>
<dbReference type="InterPro" id="IPR029068">
    <property type="entry name" value="Glyas_Bleomycin-R_OHBP_Dase"/>
</dbReference>
<dbReference type="InterPro" id="IPR037523">
    <property type="entry name" value="VOC_core"/>
</dbReference>
<dbReference type="RefSeq" id="WP_011830273.1">
    <property type="nucleotide sequence ID" value="NC_008825.1"/>
</dbReference>
<feature type="domain" description="HTH lysR-type" evidence="5">
    <location>
        <begin position="1"/>
        <end position="58"/>
    </location>
</feature>
<dbReference type="AlphaFoldDB" id="A2SJA4"/>
<dbReference type="KEGG" id="mpt:Mpe_A2689"/>
<dbReference type="Proteomes" id="UP000000366">
    <property type="component" value="Chromosome"/>
</dbReference>
<keyword evidence="3" id="KW-0238">DNA-binding</keyword>
<dbReference type="InterPro" id="IPR000847">
    <property type="entry name" value="LysR_HTH_N"/>
</dbReference>
<evidence type="ECO:0000256" key="1">
    <source>
        <dbReference type="ARBA" id="ARBA00009437"/>
    </source>
</evidence>
<keyword evidence="2" id="KW-0805">Transcription regulation</keyword>
<protein>
    <submittedName>
        <fullName evidence="7">Transcriptional regulator-like protein</fullName>
    </submittedName>
</protein>
<dbReference type="SUPFAM" id="SSF54593">
    <property type="entry name" value="Glyoxalase/Bleomycin resistance protein/Dihydroxybiphenyl dioxygenase"/>
    <property type="match status" value="1"/>
</dbReference>
<evidence type="ECO:0000259" key="6">
    <source>
        <dbReference type="PROSITE" id="PS51819"/>
    </source>
</evidence>
<evidence type="ECO:0000259" key="5">
    <source>
        <dbReference type="PROSITE" id="PS50931"/>
    </source>
</evidence>
<evidence type="ECO:0000313" key="8">
    <source>
        <dbReference type="Proteomes" id="UP000000366"/>
    </source>
</evidence>
<dbReference type="GO" id="GO:0003700">
    <property type="term" value="F:DNA-binding transcription factor activity"/>
    <property type="evidence" value="ECO:0007669"/>
    <property type="project" value="InterPro"/>
</dbReference>
<evidence type="ECO:0000256" key="4">
    <source>
        <dbReference type="ARBA" id="ARBA00023163"/>
    </source>
</evidence>